<dbReference type="RefSeq" id="WP_250932634.1">
    <property type="nucleotide sequence ID" value="NZ_JAMQBK010000096.1"/>
</dbReference>
<reference evidence="1 2" key="1">
    <citation type="journal article" date="2022" name="Syst. Appl. Microbiol.">
        <title>Rhodopirellula aestuarii sp. nov., a novel member of the genus Rhodopirellula isolated from brackish sediments collected in the Tagus River estuary, Portugal.</title>
        <authorList>
            <person name="Vitorino I.R."/>
            <person name="Klimek D."/>
            <person name="Calusinska M."/>
            <person name="Lobo-da-Cunha A."/>
            <person name="Vasconcelos V."/>
            <person name="Lage O.M."/>
        </authorList>
    </citation>
    <scope>NUCLEOTIDE SEQUENCE [LARGE SCALE GENOMIC DNA]</scope>
    <source>
        <strain evidence="1 2">ICT_H3.1</strain>
    </source>
</reference>
<name>A0ABT0UCB1_9BACT</name>
<evidence type="ECO:0000313" key="1">
    <source>
        <dbReference type="EMBL" id="MCM2374647.1"/>
    </source>
</evidence>
<dbReference type="Proteomes" id="UP001202961">
    <property type="component" value="Unassembled WGS sequence"/>
</dbReference>
<accession>A0ABT0UCB1</accession>
<keyword evidence="2" id="KW-1185">Reference proteome</keyword>
<gene>
    <name evidence="1" type="ORF">NB063_28835</name>
</gene>
<dbReference type="EMBL" id="JAMQBK010000096">
    <property type="protein sequence ID" value="MCM2374647.1"/>
    <property type="molecule type" value="Genomic_DNA"/>
</dbReference>
<comment type="caution">
    <text evidence="1">The sequence shown here is derived from an EMBL/GenBank/DDBJ whole genome shotgun (WGS) entry which is preliminary data.</text>
</comment>
<organism evidence="1 2">
    <name type="scientific">Aporhodopirellula aestuarii</name>
    <dbReference type="NCBI Taxonomy" id="2950107"/>
    <lineage>
        <taxon>Bacteria</taxon>
        <taxon>Pseudomonadati</taxon>
        <taxon>Planctomycetota</taxon>
        <taxon>Planctomycetia</taxon>
        <taxon>Pirellulales</taxon>
        <taxon>Pirellulaceae</taxon>
        <taxon>Aporhodopirellula</taxon>
    </lineage>
</organism>
<evidence type="ECO:0000313" key="2">
    <source>
        <dbReference type="Proteomes" id="UP001202961"/>
    </source>
</evidence>
<sequence length="175" mass="20065">MSSQTWFGRRGDFNHQWLSNNYLLRLRCWVADLESGDAEADPDFEESFVHDTLPQWDRRSVEARALIDEAVDVLSPRRLCDQIPLKRMPDEQRHFWAPVWHQLWLGRTQHVRDRATAAIDAVDAAYKELCECLAGCPVPSTPGSARECLPVAKEFATACEELQAAMELLPKSARW</sequence>
<proteinExistence type="predicted"/>
<protein>
    <submittedName>
        <fullName evidence="1">Uncharacterized protein</fullName>
    </submittedName>
</protein>